<dbReference type="GO" id="GO:0005524">
    <property type="term" value="F:ATP binding"/>
    <property type="evidence" value="ECO:0007669"/>
    <property type="project" value="UniProtKB-UniRule"/>
</dbReference>
<dbReference type="OrthoDB" id="10069349at2759"/>
<evidence type="ECO:0000256" key="6">
    <source>
        <dbReference type="PROSITE-ProRule" id="PRU10133"/>
    </source>
</evidence>
<evidence type="ECO:0000256" key="5">
    <source>
        <dbReference type="ARBA" id="ARBA00022840"/>
    </source>
</evidence>
<feature type="active site" description="Glycyl thioester intermediate" evidence="6">
    <location>
        <position position="90"/>
    </location>
</feature>
<evidence type="ECO:0000256" key="4">
    <source>
        <dbReference type="ARBA" id="ARBA00022786"/>
    </source>
</evidence>
<evidence type="ECO:0000256" key="2">
    <source>
        <dbReference type="ARBA" id="ARBA00022679"/>
    </source>
</evidence>
<gene>
    <name evidence="10" type="ORF">BSAL_38415</name>
</gene>
<dbReference type="Pfam" id="PF00179">
    <property type="entry name" value="UQ_con"/>
    <property type="match status" value="1"/>
</dbReference>
<dbReference type="InterPro" id="IPR000608">
    <property type="entry name" value="UBC"/>
</dbReference>
<feature type="compositionally biased region" description="Low complexity" evidence="8">
    <location>
        <begin position="179"/>
        <end position="200"/>
    </location>
</feature>
<evidence type="ECO:0000256" key="7">
    <source>
        <dbReference type="RuleBase" id="RU362109"/>
    </source>
</evidence>
<name>A0A0S4JQY0_BODSA</name>
<evidence type="ECO:0000259" key="9">
    <source>
        <dbReference type="PROSITE" id="PS50127"/>
    </source>
</evidence>
<dbReference type="InterPro" id="IPR023313">
    <property type="entry name" value="UBQ-conjugating_AS"/>
</dbReference>
<organism evidence="10 11">
    <name type="scientific">Bodo saltans</name>
    <name type="common">Flagellated protozoan</name>
    <dbReference type="NCBI Taxonomy" id="75058"/>
    <lineage>
        <taxon>Eukaryota</taxon>
        <taxon>Discoba</taxon>
        <taxon>Euglenozoa</taxon>
        <taxon>Kinetoplastea</taxon>
        <taxon>Metakinetoplastina</taxon>
        <taxon>Eubodonida</taxon>
        <taxon>Bodonidae</taxon>
        <taxon>Bodo</taxon>
    </lineage>
</organism>
<dbReference type="Gene3D" id="3.10.110.10">
    <property type="entry name" value="Ubiquitin Conjugating Enzyme"/>
    <property type="match status" value="1"/>
</dbReference>
<feature type="region of interest" description="Disordered" evidence="8">
    <location>
        <begin position="179"/>
        <end position="211"/>
    </location>
</feature>
<dbReference type="FunFam" id="3.10.110.10:FF:000031">
    <property type="entry name" value="Ubiquitin-conjugating enzyme E2 22"/>
    <property type="match status" value="1"/>
</dbReference>
<dbReference type="CDD" id="cd23804">
    <property type="entry name" value="UBCc_UBE2S"/>
    <property type="match status" value="1"/>
</dbReference>
<dbReference type="InterPro" id="IPR016135">
    <property type="entry name" value="UBQ-conjugating_enzyme/RWD"/>
</dbReference>
<dbReference type="EC" id="2.3.2.23" evidence="1"/>
<keyword evidence="3 7" id="KW-0547">Nucleotide-binding</keyword>
<dbReference type="AlphaFoldDB" id="A0A0S4JQY0"/>
<dbReference type="GO" id="GO:0061631">
    <property type="term" value="F:ubiquitin conjugating enzyme activity"/>
    <property type="evidence" value="ECO:0007669"/>
    <property type="project" value="UniProtKB-EC"/>
</dbReference>
<dbReference type="EMBL" id="CYKH01002065">
    <property type="protein sequence ID" value="CUG92601.1"/>
    <property type="molecule type" value="Genomic_DNA"/>
</dbReference>
<dbReference type="SUPFAM" id="SSF54495">
    <property type="entry name" value="UBC-like"/>
    <property type="match status" value="1"/>
</dbReference>
<dbReference type="PANTHER" id="PTHR24067">
    <property type="entry name" value="UBIQUITIN-CONJUGATING ENZYME E2"/>
    <property type="match status" value="1"/>
</dbReference>
<evidence type="ECO:0000256" key="1">
    <source>
        <dbReference type="ARBA" id="ARBA00012486"/>
    </source>
</evidence>
<feature type="domain" description="UBC core" evidence="9">
    <location>
        <begin position="6"/>
        <end position="152"/>
    </location>
</feature>
<dbReference type="InterPro" id="IPR050113">
    <property type="entry name" value="Ub_conjugating_enzyme"/>
</dbReference>
<keyword evidence="2" id="KW-0808">Transferase</keyword>
<evidence type="ECO:0000313" key="11">
    <source>
        <dbReference type="Proteomes" id="UP000051952"/>
    </source>
</evidence>
<accession>A0A0S4JQY0</accession>
<dbReference type="OMA" id="QPAKCGA"/>
<evidence type="ECO:0000256" key="8">
    <source>
        <dbReference type="SAM" id="MobiDB-lite"/>
    </source>
</evidence>
<keyword evidence="5 7" id="KW-0067">ATP-binding</keyword>
<evidence type="ECO:0000256" key="3">
    <source>
        <dbReference type="ARBA" id="ARBA00022741"/>
    </source>
</evidence>
<dbReference type="SMART" id="SM00212">
    <property type="entry name" value="UBCc"/>
    <property type="match status" value="1"/>
</dbReference>
<comment type="similarity">
    <text evidence="7">Belongs to the ubiquitin-conjugating enzyme family.</text>
</comment>
<protein>
    <recommendedName>
        <fullName evidence="1">E2 ubiquitin-conjugating enzyme</fullName>
        <ecNumber evidence="1">2.3.2.23</ecNumber>
    </recommendedName>
</protein>
<dbReference type="PROSITE" id="PS50127">
    <property type="entry name" value="UBC_2"/>
    <property type="match status" value="1"/>
</dbReference>
<dbReference type="Proteomes" id="UP000051952">
    <property type="component" value="Unassembled WGS sequence"/>
</dbReference>
<reference evidence="11" key="1">
    <citation type="submission" date="2015-09" db="EMBL/GenBank/DDBJ databases">
        <authorList>
            <consortium name="Pathogen Informatics"/>
        </authorList>
    </citation>
    <scope>NUCLEOTIDE SEQUENCE [LARGE SCALE GENOMIC DNA]</scope>
    <source>
        <strain evidence="11">Lake Konstanz</strain>
    </source>
</reference>
<evidence type="ECO:0000313" key="10">
    <source>
        <dbReference type="EMBL" id="CUG92601.1"/>
    </source>
</evidence>
<dbReference type="PROSITE" id="PS00183">
    <property type="entry name" value="UBC_1"/>
    <property type="match status" value="1"/>
</dbReference>
<dbReference type="VEuPathDB" id="TriTrypDB:BSAL_38415"/>
<proteinExistence type="inferred from homology"/>
<keyword evidence="11" id="KW-1185">Reference proteome</keyword>
<sequence length="211" mass="22735">MSLSASAMRIIMKQVQDLHQQPIEGIALRESDDLSVIEAEMCGPEDTPFFGGVFVVALHLTGEYPDVPPKGYFRTRIFHPNVAEVGGDICVNTLKKDWDPSLGLRHIFTVIRCLLIEPNPESALNEEAGRLLLEEYTEYVRKAKMITHVHALRKSVPAVAPAAAGGGDIASTGGLQTRTATETNAPTPVPAPVKVASSAAADKKKAALKRL</sequence>
<keyword evidence="4 7" id="KW-0833">Ubl conjugation pathway</keyword>